<feature type="region of interest" description="Disordered" evidence="1">
    <location>
        <begin position="39"/>
        <end position="69"/>
    </location>
</feature>
<keyword evidence="2" id="KW-1133">Transmembrane helix</keyword>
<feature type="compositionally biased region" description="Pro residues" evidence="1">
    <location>
        <begin position="365"/>
        <end position="376"/>
    </location>
</feature>
<reference evidence="4 5" key="1">
    <citation type="submission" date="2021-02" db="EMBL/GenBank/DDBJ databases">
        <title>De Novo genome assembly of isolated myxobacteria.</title>
        <authorList>
            <person name="Stevens D.C."/>
        </authorList>
    </citation>
    <scope>NUCLEOTIDE SEQUENCE [LARGE SCALE GENOMIC DNA]</scope>
    <source>
        <strain evidence="5">SCPEA02</strain>
    </source>
</reference>
<feature type="region of interest" description="Disordered" evidence="1">
    <location>
        <begin position="202"/>
        <end position="429"/>
    </location>
</feature>
<feature type="compositionally biased region" description="Low complexity" evidence="1">
    <location>
        <begin position="241"/>
        <end position="251"/>
    </location>
</feature>
<feature type="compositionally biased region" description="Low complexity" evidence="1">
    <location>
        <begin position="377"/>
        <end position="417"/>
    </location>
</feature>
<gene>
    <name evidence="4" type="ORF">JY651_02205</name>
</gene>
<feature type="compositionally biased region" description="Low complexity" evidence="1">
    <location>
        <begin position="202"/>
        <end position="217"/>
    </location>
</feature>
<organism evidence="4 5">
    <name type="scientific">Pyxidicoccus parkwayensis</name>
    <dbReference type="NCBI Taxonomy" id="2813578"/>
    <lineage>
        <taxon>Bacteria</taxon>
        <taxon>Pseudomonadati</taxon>
        <taxon>Myxococcota</taxon>
        <taxon>Myxococcia</taxon>
        <taxon>Myxococcales</taxon>
        <taxon>Cystobacterineae</taxon>
        <taxon>Myxococcaceae</taxon>
        <taxon>Pyxidicoccus</taxon>
    </lineage>
</organism>
<dbReference type="EMBL" id="CP071090">
    <property type="protein sequence ID" value="QSQ23820.1"/>
    <property type="molecule type" value="Genomic_DNA"/>
</dbReference>
<feature type="region of interest" description="Disordered" evidence="1">
    <location>
        <begin position="467"/>
        <end position="591"/>
    </location>
</feature>
<proteinExistence type="predicted"/>
<dbReference type="Proteomes" id="UP000662747">
    <property type="component" value="Chromosome"/>
</dbReference>
<feature type="transmembrane region" description="Helical" evidence="2">
    <location>
        <begin position="662"/>
        <end position="684"/>
    </location>
</feature>
<protein>
    <submittedName>
        <fullName evidence="4">Zinc-ribbon domain-containing protein</fullName>
    </submittedName>
</protein>
<keyword evidence="5" id="KW-1185">Reference proteome</keyword>
<keyword evidence="2" id="KW-0472">Membrane</keyword>
<feature type="region of interest" description="Disordered" evidence="1">
    <location>
        <begin position="434"/>
        <end position="453"/>
    </location>
</feature>
<evidence type="ECO:0000256" key="2">
    <source>
        <dbReference type="SAM" id="Phobius"/>
    </source>
</evidence>
<feature type="compositionally biased region" description="Low complexity" evidence="1">
    <location>
        <begin position="40"/>
        <end position="58"/>
    </location>
</feature>
<dbReference type="RefSeq" id="WP_206725391.1">
    <property type="nucleotide sequence ID" value="NZ_CP071090.1"/>
</dbReference>
<feature type="compositionally biased region" description="Low complexity" evidence="1">
    <location>
        <begin position="312"/>
        <end position="364"/>
    </location>
</feature>
<evidence type="ECO:0000256" key="1">
    <source>
        <dbReference type="SAM" id="MobiDB-lite"/>
    </source>
</evidence>
<dbReference type="Pfam" id="PF13717">
    <property type="entry name" value="Zn_ribbon_4"/>
    <property type="match status" value="1"/>
</dbReference>
<evidence type="ECO:0000313" key="4">
    <source>
        <dbReference type="EMBL" id="QSQ23820.1"/>
    </source>
</evidence>
<evidence type="ECO:0000313" key="5">
    <source>
        <dbReference type="Proteomes" id="UP000662747"/>
    </source>
</evidence>
<name>A0ABX7NY40_9BACT</name>
<feature type="compositionally biased region" description="Low complexity" evidence="1">
    <location>
        <begin position="472"/>
        <end position="491"/>
    </location>
</feature>
<evidence type="ECO:0000259" key="3">
    <source>
        <dbReference type="Pfam" id="PF13717"/>
    </source>
</evidence>
<dbReference type="NCBIfam" id="TIGR02098">
    <property type="entry name" value="MJ0042_CXXC"/>
    <property type="match status" value="1"/>
</dbReference>
<sequence>MIVKCERCQTRFKIPDEKVTDKGVKVRCTKCQNTFRVSREAAAGEAGVPPAPSPSGEADPFAPFGVAPDPRHVEITKPGFFAQGVEATRASPARPPSTPWNSVDGDLDTGDGVFHEPTRVGPVPLPPAARPQMTPFDAPGAEGAVPLPAPVGAPVGPPRPMATGLYGSAVPPSETQGAHAPGGAVPLPGAVAAVPLPGVAGPRSAPPAGGGAPAAPGRVPPAGTPGGAAPASVTMFGPQKAGAPAAGALRAGQGGGVPLPPPVPDAVAAPPGMAAPAGGPPPHARRAAPAPSPAAPPSYELGGPDPFADLLGAPGASAPPTSAGAFDLLPSPKAPGGAPPGLSAAPRGPAASAPAGGAFDLLPSPKAPAPVPPGAPGLPASHAADALRRAAAPPTSAPTGAAAMGPMRPAPAAAPASFEGEDPFGSIDIDDATVTDIRPTSPAPPVGEDPFGSIDVEESTVTAVHAPPPQAAPALAPARAPAKAAGPASSAPLPPPPGEDPFASIDLGGPSSAAPAARPAAPVPPAAQSGRAPASSAPADSFDLTADADPFGEHAGMQPTDTGRAALLGTPPPASDGFNDLSAPTDAGTGSLLADIPPVEEAQEFSVTLGKIGVHGAVEVLPDLGSVPAAPAVTVARPTARPEDVGIPQSRPPSRARKVTALIANLVVAAVLVVAFAAVGRVYLREGRVDLSVLSPDSLRTLIVPSARPLVALDVTNALYDTKSGRPLFIVRGEAENRSGAATRIRVRAALFDGSQRVRSAEALAGTLPTPEELYAIGNLDAATALSQRLDAAATAVAPGAKVPFLVVFQEYPADLGGFRLEVTLEPVPAANAEAGGRTE</sequence>
<keyword evidence="2" id="KW-0812">Transmembrane</keyword>
<feature type="domain" description="Zinc finger/thioredoxin putative" evidence="3">
    <location>
        <begin position="1"/>
        <end position="36"/>
    </location>
</feature>
<dbReference type="InterPro" id="IPR011723">
    <property type="entry name" value="Znf/thioredoxin_put"/>
</dbReference>
<feature type="compositionally biased region" description="Low complexity" evidence="1">
    <location>
        <begin position="265"/>
        <end position="277"/>
    </location>
</feature>
<accession>A0ABX7NY40</accession>
<feature type="compositionally biased region" description="Low complexity" evidence="1">
    <location>
        <begin position="510"/>
        <end position="541"/>
    </location>
</feature>
<feature type="compositionally biased region" description="Low complexity" evidence="1">
    <location>
        <begin position="224"/>
        <end position="234"/>
    </location>
</feature>